<name>A0ACB6ZRM3_THEGA</name>
<gene>
    <name evidence="1" type="ORF">BDM02DRAFT_217557</name>
</gene>
<evidence type="ECO:0000313" key="2">
    <source>
        <dbReference type="Proteomes" id="UP000886501"/>
    </source>
</evidence>
<evidence type="ECO:0000313" key="1">
    <source>
        <dbReference type="EMBL" id="KAF9652149.1"/>
    </source>
</evidence>
<dbReference type="EMBL" id="MU117970">
    <property type="protein sequence ID" value="KAF9652149.1"/>
    <property type="molecule type" value="Genomic_DNA"/>
</dbReference>
<comment type="caution">
    <text evidence="1">The sequence shown here is derived from an EMBL/GenBank/DDBJ whole genome shotgun (WGS) entry which is preliminary data.</text>
</comment>
<proteinExistence type="predicted"/>
<reference evidence="1" key="2">
    <citation type="journal article" date="2020" name="Nat. Commun.">
        <title>Large-scale genome sequencing of mycorrhizal fungi provides insights into the early evolution of symbiotic traits.</title>
        <authorList>
            <person name="Miyauchi S."/>
            <person name="Kiss E."/>
            <person name="Kuo A."/>
            <person name="Drula E."/>
            <person name="Kohler A."/>
            <person name="Sanchez-Garcia M."/>
            <person name="Morin E."/>
            <person name="Andreopoulos B."/>
            <person name="Barry K.W."/>
            <person name="Bonito G."/>
            <person name="Buee M."/>
            <person name="Carver A."/>
            <person name="Chen C."/>
            <person name="Cichocki N."/>
            <person name="Clum A."/>
            <person name="Culley D."/>
            <person name="Crous P.W."/>
            <person name="Fauchery L."/>
            <person name="Girlanda M."/>
            <person name="Hayes R.D."/>
            <person name="Keri Z."/>
            <person name="LaButti K."/>
            <person name="Lipzen A."/>
            <person name="Lombard V."/>
            <person name="Magnuson J."/>
            <person name="Maillard F."/>
            <person name="Murat C."/>
            <person name="Nolan M."/>
            <person name="Ohm R.A."/>
            <person name="Pangilinan J."/>
            <person name="Pereira M.F."/>
            <person name="Perotto S."/>
            <person name="Peter M."/>
            <person name="Pfister S."/>
            <person name="Riley R."/>
            <person name="Sitrit Y."/>
            <person name="Stielow J.B."/>
            <person name="Szollosi G."/>
            <person name="Zifcakova L."/>
            <person name="Stursova M."/>
            <person name="Spatafora J.W."/>
            <person name="Tedersoo L."/>
            <person name="Vaario L.M."/>
            <person name="Yamada A."/>
            <person name="Yan M."/>
            <person name="Wang P."/>
            <person name="Xu J."/>
            <person name="Bruns T."/>
            <person name="Baldrian P."/>
            <person name="Vilgalys R."/>
            <person name="Dunand C."/>
            <person name="Henrissat B."/>
            <person name="Grigoriev I.V."/>
            <person name="Hibbett D."/>
            <person name="Nagy L.G."/>
            <person name="Martin F.M."/>
        </authorList>
    </citation>
    <scope>NUCLEOTIDE SEQUENCE</scope>
    <source>
        <strain evidence="1">P2</strain>
    </source>
</reference>
<sequence>MCCACCVYKELSEAKIRVESWFSQGAVRASKLGRSGSRLRTPRSVGPSTSTSTFKRSNLSNLEVETEAEFESQAQASTLLILSQTLRYLVLPSERSRMGIIGIGIDIIHVPRVVSSEPPNPREIRRSDTQSERVQRMGNAISSDHVRSHRDSQGLRCDRHGGKDPDLGAGQVPRRSVGNQRGRIQSALSELQTNLEGTLGVQGIEQWCKAEVEVWKVRECTVACFGQSRWRVYRRECIGPRLGYVGTHICSSSRARLCHVRCYLDLAGHVQPCPASTKRRRGSNDAMGFG</sequence>
<organism evidence="1 2">
    <name type="scientific">Thelephora ganbajun</name>
    <name type="common">Ganba fungus</name>
    <dbReference type="NCBI Taxonomy" id="370292"/>
    <lineage>
        <taxon>Eukaryota</taxon>
        <taxon>Fungi</taxon>
        <taxon>Dikarya</taxon>
        <taxon>Basidiomycota</taxon>
        <taxon>Agaricomycotina</taxon>
        <taxon>Agaricomycetes</taxon>
        <taxon>Thelephorales</taxon>
        <taxon>Thelephoraceae</taxon>
        <taxon>Thelephora</taxon>
    </lineage>
</organism>
<keyword evidence="2" id="KW-1185">Reference proteome</keyword>
<accession>A0ACB6ZRM3</accession>
<reference evidence="1" key="1">
    <citation type="submission" date="2019-10" db="EMBL/GenBank/DDBJ databases">
        <authorList>
            <consortium name="DOE Joint Genome Institute"/>
            <person name="Kuo A."/>
            <person name="Miyauchi S."/>
            <person name="Kiss E."/>
            <person name="Drula E."/>
            <person name="Kohler A."/>
            <person name="Sanchez-Garcia M."/>
            <person name="Andreopoulos B."/>
            <person name="Barry K.W."/>
            <person name="Bonito G."/>
            <person name="Buee M."/>
            <person name="Carver A."/>
            <person name="Chen C."/>
            <person name="Cichocki N."/>
            <person name="Clum A."/>
            <person name="Culley D."/>
            <person name="Crous P.W."/>
            <person name="Fauchery L."/>
            <person name="Girlanda M."/>
            <person name="Hayes R."/>
            <person name="Keri Z."/>
            <person name="Labutti K."/>
            <person name="Lipzen A."/>
            <person name="Lombard V."/>
            <person name="Magnuson J."/>
            <person name="Maillard F."/>
            <person name="Morin E."/>
            <person name="Murat C."/>
            <person name="Nolan M."/>
            <person name="Ohm R."/>
            <person name="Pangilinan J."/>
            <person name="Pereira M."/>
            <person name="Perotto S."/>
            <person name="Peter M."/>
            <person name="Riley R."/>
            <person name="Sitrit Y."/>
            <person name="Stielow B."/>
            <person name="Szollosi G."/>
            <person name="Zifcakova L."/>
            <person name="Stursova M."/>
            <person name="Spatafora J.W."/>
            <person name="Tedersoo L."/>
            <person name="Vaario L.-M."/>
            <person name="Yamada A."/>
            <person name="Yan M."/>
            <person name="Wang P."/>
            <person name="Xu J."/>
            <person name="Bruns T."/>
            <person name="Baldrian P."/>
            <person name="Vilgalys R."/>
            <person name="Henrissat B."/>
            <person name="Grigoriev I.V."/>
            <person name="Hibbett D."/>
            <person name="Nagy L.G."/>
            <person name="Martin F.M."/>
        </authorList>
    </citation>
    <scope>NUCLEOTIDE SEQUENCE</scope>
    <source>
        <strain evidence="1">P2</strain>
    </source>
</reference>
<dbReference type="Proteomes" id="UP000886501">
    <property type="component" value="Unassembled WGS sequence"/>
</dbReference>
<protein>
    <submittedName>
        <fullName evidence="1">Uncharacterized protein</fullName>
    </submittedName>
</protein>